<gene>
    <name evidence="5" type="ORF">DN062_10190</name>
</gene>
<sequence length="61" mass="7100">MEFTKREKDVYQLLIQGKTNKQIAVYLNISDFTVRDHVSSMLRKTGVSNRVELIAAHHLKQ</sequence>
<dbReference type="SMART" id="SM00421">
    <property type="entry name" value="HTH_LUXR"/>
    <property type="match status" value="1"/>
</dbReference>
<dbReference type="GO" id="GO:0003677">
    <property type="term" value="F:DNA binding"/>
    <property type="evidence" value="ECO:0007669"/>
    <property type="project" value="UniProtKB-KW"/>
</dbReference>
<organism evidence="5 6">
    <name type="scientific">Nitrincola tibetensis</name>
    <dbReference type="NCBI Taxonomy" id="2219697"/>
    <lineage>
        <taxon>Bacteria</taxon>
        <taxon>Pseudomonadati</taxon>
        <taxon>Pseudomonadota</taxon>
        <taxon>Gammaproteobacteria</taxon>
        <taxon>Oceanospirillales</taxon>
        <taxon>Oceanospirillaceae</taxon>
        <taxon>Nitrincola</taxon>
    </lineage>
</organism>
<keyword evidence="6" id="KW-1185">Reference proteome</keyword>
<evidence type="ECO:0000256" key="1">
    <source>
        <dbReference type="ARBA" id="ARBA00023015"/>
    </source>
</evidence>
<dbReference type="GO" id="GO:0006355">
    <property type="term" value="P:regulation of DNA-templated transcription"/>
    <property type="evidence" value="ECO:0007669"/>
    <property type="project" value="InterPro"/>
</dbReference>
<evidence type="ECO:0000256" key="2">
    <source>
        <dbReference type="ARBA" id="ARBA00023125"/>
    </source>
</evidence>
<keyword evidence="1" id="KW-0805">Transcription regulation</keyword>
<evidence type="ECO:0000256" key="3">
    <source>
        <dbReference type="ARBA" id="ARBA00023163"/>
    </source>
</evidence>
<dbReference type="InterPro" id="IPR016032">
    <property type="entry name" value="Sig_transdc_resp-reg_C-effctor"/>
</dbReference>
<dbReference type="AlphaFoldDB" id="A0A364NMC0"/>
<comment type="caution">
    <text evidence="5">The sequence shown here is derived from an EMBL/GenBank/DDBJ whole genome shotgun (WGS) entry which is preliminary data.</text>
</comment>
<dbReference type="Pfam" id="PF00196">
    <property type="entry name" value="GerE"/>
    <property type="match status" value="1"/>
</dbReference>
<reference evidence="5 6" key="1">
    <citation type="submission" date="2018-06" db="EMBL/GenBank/DDBJ databases">
        <title>Nitrincola tibetense sp. nov., isolated from Lake XuguoCo on Tibetan Plateau.</title>
        <authorList>
            <person name="Xing P."/>
        </authorList>
    </citation>
    <scope>NUCLEOTIDE SEQUENCE [LARGE SCALE GENOMIC DNA]</scope>
    <source>
        <strain evidence="6">xg18</strain>
    </source>
</reference>
<feature type="domain" description="HTH luxR-type" evidence="4">
    <location>
        <begin position="1"/>
        <end position="61"/>
    </location>
</feature>
<dbReference type="PRINTS" id="PR00038">
    <property type="entry name" value="HTHLUXR"/>
</dbReference>
<protein>
    <submittedName>
        <fullName evidence="5">DNA-binding response regulator</fullName>
    </submittedName>
</protein>
<dbReference type="PROSITE" id="PS00622">
    <property type="entry name" value="HTH_LUXR_1"/>
    <property type="match status" value="1"/>
</dbReference>
<keyword evidence="2 5" id="KW-0238">DNA-binding</keyword>
<dbReference type="PANTHER" id="PTHR44688">
    <property type="entry name" value="DNA-BINDING TRANSCRIPTIONAL ACTIVATOR DEVR_DOSR"/>
    <property type="match status" value="1"/>
</dbReference>
<keyword evidence="3" id="KW-0804">Transcription</keyword>
<dbReference type="OrthoDB" id="7032599at2"/>
<dbReference type="RefSeq" id="WP_112159220.1">
    <property type="nucleotide sequence ID" value="NZ_QKRX01000006.1"/>
</dbReference>
<accession>A0A364NMC0</accession>
<dbReference type="SUPFAM" id="SSF46894">
    <property type="entry name" value="C-terminal effector domain of the bipartite response regulators"/>
    <property type="match status" value="1"/>
</dbReference>
<evidence type="ECO:0000313" key="5">
    <source>
        <dbReference type="EMBL" id="RAU18140.1"/>
    </source>
</evidence>
<dbReference type="EMBL" id="QKRX01000006">
    <property type="protein sequence ID" value="RAU18140.1"/>
    <property type="molecule type" value="Genomic_DNA"/>
</dbReference>
<name>A0A364NMC0_9GAMM</name>
<dbReference type="PROSITE" id="PS50043">
    <property type="entry name" value="HTH_LUXR_2"/>
    <property type="match status" value="1"/>
</dbReference>
<evidence type="ECO:0000313" key="6">
    <source>
        <dbReference type="Proteomes" id="UP000250744"/>
    </source>
</evidence>
<dbReference type="CDD" id="cd06170">
    <property type="entry name" value="LuxR_C_like"/>
    <property type="match status" value="1"/>
</dbReference>
<evidence type="ECO:0000259" key="4">
    <source>
        <dbReference type="PROSITE" id="PS50043"/>
    </source>
</evidence>
<dbReference type="Proteomes" id="UP000250744">
    <property type="component" value="Unassembled WGS sequence"/>
</dbReference>
<dbReference type="InterPro" id="IPR036388">
    <property type="entry name" value="WH-like_DNA-bd_sf"/>
</dbReference>
<proteinExistence type="predicted"/>
<dbReference type="Gene3D" id="1.10.10.10">
    <property type="entry name" value="Winged helix-like DNA-binding domain superfamily/Winged helix DNA-binding domain"/>
    <property type="match status" value="1"/>
</dbReference>
<dbReference type="InterPro" id="IPR000792">
    <property type="entry name" value="Tscrpt_reg_LuxR_C"/>
</dbReference>
<dbReference type="PANTHER" id="PTHR44688:SF16">
    <property type="entry name" value="DNA-BINDING TRANSCRIPTIONAL ACTIVATOR DEVR_DOSR"/>
    <property type="match status" value="1"/>
</dbReference>